<dbReference type="PANTHER" id="PTHR43135">
    <property type="entry name" value="ALPHA-D-RIBOSE 1-METHYLPHOSPHONATE 5-TRIPHOSPHATE DIPHOSPHATASE"/>
    <property type="match status" value="1"/>
</dbReference>
<evidence type="ECO:0000313" key="4">
    <source>
        <dbReference type="Proteomes" id="UP001302477"/>
    </source>
</evidence>
<dbReference type="RefSeq" id="WP_318955649.1">
    <property type="nucleotide sequence ID" value="NZ_CP137555.1"/>
</dbReference>
<dbReference type="PANTHER" id="PTHR43135:SF3">
    <property type="entry name" value="ALPHA-D-RIBOSE 1-METHYLPHOSPHONATE 5-TRIPHOSPHATE DIPHOSPHATASE"/>
    <property type="match status" value="1"/>
</dbReference>
<dbReference type="SUPFAM" id="SSF51338">
    <property type="entry name" value="Composite domain of metallo-dependent hydrolases"/>
    <property type="match status" value="1"/>
</dbReference>
<gene>
    <name evidence="3" type="ORF">R5R33_08810</name>
</gene>
<dbReference type="KEGG" id="mpaf:R5R33_08810"/>
<dbReference type="InterPro" id="IPR057744">
    <property type="entry name" value="OTAase-like"/>
</dbReference>
<dbReference type="Gene3D" id="3.20.20.140">
    <property type="entry name" value="Metal-dependent hydrolases"/>
    <property type="match status" value="1"/>
</dbReference>
<evidence type="ECO:0000259" key="2">
    <source>
        <dbReference type="Pfam" id="PF01979"/>
    </source>
</evidence>
<dbReference type="CDD" id="cd01299">
    <property type="entry name" value="Met_dep_hydrolase_A"/>
    <property type="match status" value="1"/>
</dbReference>
<dbReference type="EMBL" id="CP137555">
    <property type="protein sequence ID" value="WOX07220.1"/>
    <property type="molecule type" value="Genomic_DNA"/>
</dbReference>
<name>A0AAU0N4C8_9GAMM</name>
<dbReference type="GO" id="GO:0016810">
    <property type="term" value="F:hydrolase activity, acting on carbon-nitrogen (but not peptide) bonds"/>
    <property type="evidence" value="ECO:0007669"/>
    <property type="project" value="InterPro"/>
</dbReference>
<dbReference type="Pfam" id="PF01979">
    <property type="entry name" value="Amidohydro_1"/>
    <property type="match status" value="1"/>
</dbReference>
<dbReference type="InterPro" id="IPR006680">
    <property type="entry name" value="Amidohydro-rel"/>
</dbReference>
<keyword evidence="1" id="KW-0732">Signal</keyword>
<dbReference type="InterPro" id="IPR051781">
    <property type="entry name" value="Metallo-dep_Hydrolase"/>
</dbReference>
<organism evidence="3 4">
    <name type="scientific">Microbulbifer pacificus</name>
    <dbReference type="NCBI Taxonomy" id="407164"/>
    <lineage>
        <taxon>Bacteria</taxon>
        <taxon>Pseudomonadati</taxon>
        <taxon>Pseudomonadota</taxon>
        <taxon>Gammaproteobacteria</taxon>
        <taxon>Cellvibrionales</taxon>
        <taxon>Microbulbiferaceae</taxon>
        <taxon>Microbulbifer</taxon>
    </lineage>
</organism>
<feature type="chain" id="PRO_5043378402" evidence="1">
    <location>
        <begin position="22"/>
        <end position="459"/>
    </location>
</feature>
<keyword evidence="4" id="KW-1185">Reference proteome</keyword>
<protein>
    <submittedName>
        <fullName evidence="3">Amidohydrolase family protein</fullName>
    </submittedName>
</protein>
<reference evidence="3 4" key="1">
    <citation type="submission" date="2023-10" db="EMBL/GenBank/DDBJ databases">
        <title>Description of Microbulbifer bruguierae sp. nov., isolated from the sediments of mangrove plant Bruguiera sexangula and comparative genomic analyses of the genus Microbulbifer.</title>
        <authorList>
            <person name="Long M."/>
        </authorList>
    </citation>
    <scope>NUCLEOTIDE SEQUENCE [LARGE SCALE GENOMIC DNA]</scope>
    <source>
        <strain evidence="3 4">SPO729</strain>
    </source>
</reference>
<dbReference type="SUPFAM" id="SSF51556">
    <property type="entry name" value="Metallo-dependent hydrolases"/>
    <property type="match status" value="1"/>
</dbReference>
<dbReference type="Proteomes" id="UP001302477">
    <property type="component" value="Chromosome"/>
</dbReference>
<feature type="signal peptide" evidence="1">
    <location>
        <begin position="1"/>
        <end position="21"/>
    </location>
</feature>
<feature type="domain" description="Amidohydrolase-related" evidence="2">
    <location>
        <begin position="105"/>
        <end position="452"/>
    </location>
</feature>
<dbReference type="InterPro" id="IPR032466">
    <property type="entry name" value="Metal_Hydrolase"/>
</dbReference>
<dbReference type="InterPro" id="IPR011059">
    <property type="entry name" value="Metal-dep_hydrolase_composite"/>
</dbReference>
<dbReference type="Gene3D" id="2.30.40.10">
    <property type="entry name" value="Urease, subunit C, domain 1"/>
    <property type="match status" value="1"/>
</dbReference>
<dbReference type="AlphaFoldDB" id="A0AAU0N4C8"/>
<evidence type="ECO:0000256" key="1">
    <source>
        <dbReference type="SAM" id="SignalP"/>
    </source>
</evidence>
<proteinExistence type="predicted"/>
<accession>A0AAU0N4C8</accession>
<evidence type="ECO:0000313" key="3">
    <source>
        <dbReference type="EMBL" id="WOX07220.1"/>
    </source>
</evidence>
<sequence length="459" mass="47414">MKQQWRSLVLALCAGTAAIGAGIGTGVGTGIGEEGSGDIAVTRLPFTPDSGSIAIRCGRLIDGVGDTPLRDQLVIIRDGRIASVAPADAAPADLPLLALPTHTCLPGLIDTHTHLADSGIDSADVLDILTPEQQLPLSRANARTTLLAGYTVARDLGSYLAFGVNGIRDRINAGEDIGPRIQTAGFYLTIPGGGGDTIVPGRAPETIPAVLRAGVARGPEQFAEKARAAIAGGADVIKVIASGAVLAYGGVPGAPEMTRAEIAAVVREAHAAGLKVAAHAHGAESIKDAILAGADTIEHASLADDESIRLAAARGVAFSMDIYDGDYISAVGRKEGWPEEFVRKGDETTEAQRQVFSAAVTAGVPLIYGTDSAVYPHGWNARQFSYAVARGQSPMAAIQSATSVAAHFMGWEGQVGALKPGLLGDLIAVKGDPLADIRRLEQVSLVVKGGHVFKWRDVE</sequence>